<protein>
    <submittedName>
        <fullName evidence="1">Uncharacterized protein</fullName>
    </submittedName>
</protein>
<evidence type="ECO:0000313" key="2">
    <source>
        <dbReference type="Proteomes" id="UP000829447"/>
    </source>
</evidence>
<evidence type="ECO:0000313" key="1">
    <source>
        <dbReference type="EMBL" id="MCI4385012.1"/>
    </source>
</evidence>
<accession>A0ACC5X1A1</accession>
<comment type="caution">
    <text evidence="1">The sequence shown here is derived from an EMBL/GenBank/DDBJ whole genome shotgun (WGS) entry which is preliminary data.</text>
</comment>
<dbReference type="EMBL" id="CM040466">
    <property type="protein sequence ID" value="MCI4385012.1"/>
    <property type="molecule type" value="Genomic_DNA"/>
</dbReference>
<keyword evidence="2" id="KW-1185">Reference proteome</keyword>
<name>A0ACC5X1A1_PANGG</name>
<dbReference type="Proteomes" id="UP000829447">
    <property type="component" value="Linkage Group LG13"/>
</dbReference>
<sequence>MTKLDELNVFLSERLSAAVNEILDTVSRMMQEYEEETARIRKENDYLKEMLKLTGWSFTEINPGVSLGKQDGMSNLQHESETWEGWCQNPELKEESTSIKIEQPDPPYPAHPDSEHTDKFPISDLETGSPISDVWNSLKNSKGKAKLKLKKKHYCLYCKKPSPRMTQHLLSAHAREPEVAKALSYDKKSKERKQLLDLLQSKGNLLHKDVGMSRTLVSSKWHATAGSNKDYVQCIYCLGLYSSKSIANHIKRCKHKYPYRAKASTASPMSSTIASQPGTSLSEELLPANQASSPNSKRSCSAKQENPNPESVSTHVSDTRHSAAQLHTDTESAGSPCEDLGLVGEQLLADLESQSDLTPDTSLVRNDHLHKKPTCSSPAYNQTETSKSEDKKTDAEQSSRNEQTVENRRRSSYVETQSRVINNPSDEEESVAQNTQLSHICQHCSATFCSPYHLRRHEYTHTDERPFWCSECNMGFIQKYRYRNHRMIHHEERHCSVYKDQSRRRKSRSSSGEKPAESELHQQQLAESTAGTSEPFTDSPTLQTEVNKQH</sequence>
<proteinExistence type="predicted"/>
<reference evidence="1 2" key="1">
    <citation type="journal article" date="2022" name="bioRxiv">
        <title>An ancient truncated duplication of the anti-Mullerian hormone receptor type 2 gene is a potential conserved master sex determinant in the Pangasiidae catfish family.</title>
        <authorList>
            <person name="Wen M."/>
            <person name="Pan Q."/>
            <person name="Jouanno E."/>
            <person name="Montfort J."/>
            <person name="Zahm M."/>
            <person name="Cabau C."/>
            <person name="Klopp C."/>
            <person name="Iampietro C."/>
            <person name="Roques C."/>
            <person name="Bouchez O."/>
            <person name="Castinel A."/>
            <person name="Donnadieu C."/>
            <person name="Parrinello H."/>
            <person name="Poncet C."/>
            <person name="Belmonte E."/>
            <person name="Gautier V."/>
            <person name="Avarre J.-C."/>
            <person name="Dugue R."/>
            <person name="Gustiano R."/>
            <person name="Ha T.T.T."/>
            <person name="Campet M."/>
            <person name="Sriphairoj K."/>
            <person name="Ribolli J."/>
            <person name="de Almeida F.L."/>
            <person name="Desvignes T."/>
            <person name="Postlethwait J.H."/>
            <person name="Bucao C.F."/>
            <person name="Robinson-Rechavi M."/>
            <person name="Bobe J."/>
            <person name="Herpin A."/>
            <person name="Guiguen Y."/>
        </authorList>
    </citation>
    <scope>NUCLEOTIDE SEQUENCE [LARGE SCALE GENOMIC DNA]</scope>
    <source>
        <strain evidence="1">YG-Dec2019</strain>
    </source>
</reference>
<organism evidence="1 2">
    <name type="scientific">Pangasianodon gigas</name>
    <name type="common">Mekong giant catfish</name>
    <name type="synonym">Pangasius gigas</name>
    <dbReference type="NCBI Taxonomy" id="30993"/>
    <lineage>
        <taxon>Eukaryota</taxon>
        <taxon>Metazoa</taxon>
        <taxon>Chordata</taxon>
        <taxon>Craniata</taxon>
        <taxon>Vertebrata</taxon>
        <taxon>Euteleostomi</taxon>
        <taxon>Actinopterygii</taxon>
        <taxon>Neopterygii</taxon>
        <taxon>Teleostei</taxon>
        <taxon>Ostariophysi</taxon>
        <taxon>Siluriformes</taxon>
        <taxon>Pangasiidae</taxon>
        <taxon>Pangasianodon</taxon>
    </lineage>
</organism>
<gene>
    <name evidence="1" type="ORF">PGIGA_G00045460</name>
</gene>